<evidence type="ECO:0000256" key="1">
    <source>
        <dbReference type="SAM" id="MobiDB-lite"/>
    </source>
</evidence>
<reference evidence="3" key="2">
    <citation type="journal article" date="2014" name="Nat. Commun.">
        <title>The cavefish genome reveals candidate genes for eye loss.</title>
        <authorList>
            <person name="McGaugh S.E."/>
            <person name="Gross J.B."/>
            <person name="Aken B."/>
            <person name="Blin M."/>
            <person name="Borowsky R."/>
            <person name="Chalopin D."/>
            <person name="Hinaux H."/>
            <person name="Jeffery W.R."/>
            <person name="Keene A."/>
            <person name="Ma L."/>
            <person name="Minx P."/>
            <person name="Murphy D."/>
            <person name="O'Quin K.E."/>
            <person name="Retaux S."/>
            <person name="Rohner N."/>
            <person name="Searle S.M."/>
            <person name="Stahl B.A."/>
            <person name="Tabin C."/>
            <person name="Volff J.N."/>
            <person name="Yoshizawa M."/>
            <person name="Warren W.C."/>
        </authorList>
    </citation>
    <scope>NUCLEOTIDE SEQUENCE [LARGE SCALE GENOMIC DNA]</scope>
    <source>
        <strain evidence="3">female</strain>
    </source>
</reference>
<dbReference type="InParanoid" id="A0A3B1JQC4"/>
<keyword evidence="3" id="KW-1185">Reference proteome</keyword>
<organism evidence="2 3">
    <name type="scientific">Astyanax mexicanus</name>
    <name type="common">Blind cave fish</name>
    <name type="synonym">Astyanax fasciatus mexicanus</name>
    <dbReference type="NCBI Taxonomy" id="7994"/>
    <lineage>
        <taxon>Eukaryota</taxon>
        <taxon>Metazoa</taxon>
        <taxon>Chordata</taxon>
        <taxon>Craniata</taxon>
        <taxon>Vertebrata</taxon>
        <taxon>Euteleostomi</taxon>
        <taxon>Actinopterygii</taxon>
        <taxon>Neopterygii</taxon>
        <taxon>Teleostei</taxon>
        <taxon>Ostariophysi</taxon>
        <taxon>Characiformes</taxon>
        <taxon>Characoidei</taxon>
        <taxon>Acestrorhamphidae</taxon>
        <taxon>Acestrorhamphinae</taxon>
        <taxon>Astyanax</taxon>
    </lineage>
</organism>
<feature type="compositionally biased region" description="Basic residues" evidence="1">
    <location>
        <begin position="47"/>
        <end position="61"/>
    </location>
</feature>
<name>A0A3B1JQC4_ASTMX</name>
<dbReference type="Proteomes" id="UP000018467">
    <property type="component" value="Unassembled WGS sequence"/>
</dbReference>
<sequence length="74" mass="8474">LSSICIPVFIAQLLGRLRQENGVNPGGGACSEPRSHHCHSQALGGRVRLRTQKQNKTRQNKKYCPFFKKKKKRW</sequence>
<evidence type="ECO:0000313" key="3">
    <source>
        <dbReference type="Proteomes" id="UP000018467"/>
    </source>
</evidence>
<protein>
    <submittedName>
        <fullName evidence="2">Uncharacterized protein</fullName>
    </submittedName>
</protein>
<dbReference type="Bgee" id="ENSAMXG00000040868">
    <property type="expression patterns" value="Expressed in embryo"/>
</dbReference>
<evidence type="ECO:0000313" key="2">
    <source>
        <dbReference type="Ensembl" id="ENSAMXP00000043549.1"/>
    </source>
</evidence>
<proteinExistence type="predicted"/>
<reference evidence="2" key="3">
    <citation type="submission" date="2025-08" db="UniProtKB">
        <authorList>
            <consortium name="Ensembl"/>
        </authorList>
    </citation>
    <scope>IDENTIFICATION</scope>
</reference>
<dbReference type="GeneTree" id="ENSGT01150000290444"/>
<dbReference type="AlphaFoldDB" id="A0A3B1JQC4"/>
<accession>A0A3B1JQC4</accession>
<feature type="region of interest" description="Disordered" evidence="1">
    <location>
        <begin position="25"/>
        <end position="61"/>
    </location>
</feature>
<dbReference type="Ensembl" id="ENSAMXT00000035798.1">
    <property type="protein sequence ID" value="ENSAMXP00000043549.1"/>
    <property type="gene ID" value="ENSAMXG00000040868.1"/>
</dbReference>
<reference evidence="3" key="1">
    <citation type="submission" date="2013-03" db="EMBL/GenBank/DDBJ databases">
        <authorList>
            <person name="Jeffery W."/>
            <person name="Warren W."/>
            <person name="Wilson R.K."/>
        </authorList>
    </citation>
    <scope>NUCLEOTIDE SEQUENCE</scope>
    <source>
        <strain evidence="3">female</strain>
    </source>
</reference>
<reference evidence="2" key="4">
    <citation type="submission" date="2025-09" db="UniProtKB">
        <authorList>
            <consortium name="Ensembl"/>
        </authorList>
    </citation>
    <scope>IDENTIFICATION</scope>
</reference>